<keyword evidence="1" id="KW-0472">Membrane</keyword>
<dbReference type="Proteomes" id="UP001152523">
    <property type="component" value="Unassembled WGS sequence"/>
</dbReference>
<dbReference type="AlphaFoldDB" id="A0AAV0DUQ3"/>
<evidence type="ECO:0000313" key="3">
    <source>
        <dbReference type="Proteomes" id="UP001152523"/>
    </source>
</evidence>
<keyword evidence="3" id="KW-1185">Reference proteome</keyword>
<proteinExistence type="predicted"/>
<keyword evidence="1" id="KW-0812">Transmembrane</keyword>
<evidence type="ECO:0000313" key="2">
    <source>
        <dbReference type="EMBL" id="CAH9107731.1"/>
    </source>
</evidence>
<organism evidence="2 3">
    <name type="scientific">Cuscuta epithymum</name>
    <dbReference type="NCBI Taxonomy" id="186058"/>
    <lineage>
        <taxon>Eukaryota</taxon>
        <taxon>Viridiplantae</taxon>
        <taxon>Streptophyta</taxon>
        <taxon>Embryophyta</taxon>
        <taxon>Tracheophyta</taxon>
        <taxon>Spermatophyta</taxon>
        <taxon>Magnoliopsida</taxon>
        <taxon>eudicotyledons</taxon>
        <taxon>Gunneridae</taxon>
        <taxon>Pentapetalae</taxon>
        <taxon>asterids</taxon>
        <taxon>lamiids</taxon>
        <taxon>Solanales</taxon>
        <taxon>Convolvulaceae</taxon>
        <taxon>Cuscuteae</taxon>
        <taxon>Cuscuta</taxon>
        <taxon>Cuscuta subgen. Cuscuta</taxon>
    </lineage>
</organism>
<gene>
    <name evidence="2" type="ORF">CEPIT_LOCUS18102</name>
</gene>
<reference evidence="2" key="1">
    <citation type="submission" date="2022-07" db="EMBL/GenBank/DDBJ databases">
        <authorList>
            <person name="Macas J."/>
            <person name="Novak P."/>
            <person name="Neumann P."/>
        </authorList>
    </citation>
    <scope>NUCLEOTIDE SEQUENCE</scope>
</reference>
<feature type="transmembrane region" description="Helical" evidence="1">
    <location>
        <begin position="176"/>
        <end position="194"/>
    </location>
</feature>
<evidence type="ECO:0000256" key="1">
    <source>
        <dbReference type="SAM" id="Phobius"/>
    </source>
</evidence>
<name>A0AAV0DUQ3_9ASTE</name>
<comment type="caution">
    <text evidence="2">The sequence shown here is derived from an EMBL/GenBank/DDBJ whole genome shotgun (WGS) entry which is preliminary data.</text>
</comment>
<protein>
    <submittedName>
        <fullName evidence="2">Uncharacterized protein</fullName>
    </submittedName>
</protein>
<keyword evidence="1" id="KW-1133">Transmembrane helix</keyword>
<sequence>MSKQIKKGEKDLKSVLEDCVANYKILSNEDHYILQIPLPPGIELKEIIVQINKKGMARILWKLKASGKSITTKKMLPFLPQGDCDREGIQGKAEKNHLYVTRPKLKPSATPDMVESLRHNAPNREGGVVDHPQQTTGRSNTISVAATKTEEGFGAALAAAYYDDLATKLWTNHREILNVVFGLAIIGISMYVITGKHI</sequence>
<dbReference type="EMBL" id="CAMAPF010000145">
    <property type="protein sequence ID" value="CAH9107731.1"/>
    <property type="molecule type" value="Genomic_DNA"/>
</dbReference>
<accession>A0AAV0DUQ3</accession>